<evidence type="ECO:0000313" key="1">
    <source>
        <dbReference type="EMBL" id="CAF4812867.1"/>
    </source>
</evidence>
<name>A0A8S3BKJ9_9BILA</name>
<evidence type="ECO:0000313" key="2">
    <source>
        <dbReference type="Proteomes" id="UP000681720"/>
    </source>
</evidence>
<dbReference type="Proteomes" id="UP000681720">
    <property type="component" value="Unassembled WGS sequence"/>
</dbReference>
<proteinExistence type="predicted"/>
<sequence>MFLQSRYFFSRLATSTIHSRCFASTLVIAEQIDGGKLAPVTLNA</sequence>
<comment type="caution">
    <text evidence="1">The sequence shown here is derived from an EMBL/GenBank/DDBJ whole genome shotgun (WGS) entry which is preliminary data.</text>
</comment>
<accession>A0A8S3BKJ9</accession>
<gene>
    <name evidence="1" type="ORF">GIL414_LOCUS47659</name>
</gene>
<dbReference type="AlphaFoldDB" id="A0A8S3BKJ9"/>
<dbReference type="EMBL" id="CAJOBJ010152629">
    <property type="protein sequence ID" value="CAF4812867.1"/>
    <property type="molecule type" value="Genomic_DNA"/>
</dbReference>
<feature type="non-terminal residue" evidence="1">
    <location>
        <position position="44"/>
    </location>
</feature>
<protein>
    <submittedName>
        <fullName evidence="1">Uncharacterized protein</fullName>
    </submittedName>
</protein>
<organism evidence="1 2">
    <name type="scientific">Rotaria magnacalcarata</name>
    <dbReference type="NCBI Taxonomy" id="392030"/>
    <lineage>
        <taxon>Eukaryota</taxon>
        <taxon>Metazoa</taxon>
        <taxon>Spiralia</taxon>
        <taxon>Gnathifera</taxon>
        <taxon>Rotifera</taxon>
        <taxon>Eurotatoria</taxon>
        <taxon>Bdelloidea</taxon>
        <taxon>Philodinida</taxon>
        <taxon>Philodinidae</taxon>
        <taxon>Rotaria</taxon>
    </lineage>
</organism>
<reference evidence="1" key="1">
    <citation type="submission" date="2021-02" db="EMBL/GenBank/DDBJ databases">
        <authorList>
            <person name="Nowell W R."/>
        </authorList>
    </citation>
    <scope>NUCLEOTIDE SEQUENCE</scope>
</reference>